<keyword evidence="2" id="KW-1185">Reference proteome</keyword>
<sequence length="152" mass="18014">MLSCICKTWYKSDFNLQLQIMVLVRLQLEIMDYGIYIEIMDYGIYIEIMDLHLELMILAAGESWSQIMEKNTTRTERELDSELLKKMETMQKRIEALEEWQRQVLSQGKDDTGHQRDDRINSLSEQIAILEERLEECSCNKRDTINFPAAQQ</sequence>
<evidence type="ECO:0000313" key="1">
    <source>
        <dbReference type="EMBL" id="GFU60400.1"/>
    </source>
</evidence>
<dbReference type="OrthoDB" id="6418871at2759"/>
<protein>
    <submittedName>
        <fullName evidence="1">Epidermal growth factor-like protein 8</fullName>
    </submittedName>
</protein>
<name>A0A8X6UN25_NEPPI</name>
<gene>
    <name evidence="1" type="primary">EGFL8</name>
    <name evidence="1" type="ORF">NPIL_366521</name>
</gene>
<dbReference type="AlphaFoldDB" id="A0A8X6UN25"/>
<reference evidence="1" key="1">
    <citation type="submission" date="2020-08" db="EMBL/GenBank/DDBJ databases">
        <title>Multicomponent nature underlies the extraordinary mechanical properties of spider dragline silk.</title>
        <authorList>
            <person name="Kono N."/>
            <person name="Nakamura H."/>
            <person name="Mori M."/>
            <person name="Yoshida Y."/>
            <person name="Ohtoshi R."/>
            <person name="Malay A.D."/>
            <person name="Moran D.A.P."/>
            <person name="Tomita M."/>
            <person name="Numata K."/>
            <person name="Arakawa K."/>
        </authorList>
    </citation>
    <scope>NUCLEOTIDE SEQUENCE</scope>
</reference>
<organism evidence="1 2">
    <name type="scientific">Nephila pilipes</name>
    <name type="common">Giant wood spider</name>
    <name type="synonym">Nephila maculata</name>
    <dbReference type="NCBI Taxonomy" id="299642"/>
    <lineage>
        <taxon>Eukaryota</taxon>
        <taxon>Metazoa</taxon>
        <taxon>Ecdysozoa</taxon>
        <taxon>Arthropoda</taxon>
        <taxon>Chelicerata</taxon>
        <taxon>Arachnida</taxon>
        <taxon>Araneae</taxon>
        <taxon>Araneomorphae</taxon>
        <taxon>Entelegynae</taxon>
        <taxon>Araneoidea</taxon>
        <taxon>Nephilidae</taxon>
        <taxon>Nephila</taxon>
    </lineage>
</organism>
<dbReference type="Proteomes" id="UP000887013">
    <property type="component" value="Unassembled WGS sequence"/>
</dbReference>
<accession>A0A8X6UN25</accession>
<proteinExistence type="predicted"/>
<dbReference type="EMBL" id="BMAW01040655">
    <property type="protein sequence ID" value="GFU60400.1"/>
    <property type="molecule type" value="Genomic_DNA"/>
</dbReference>
<comment type="caution">
    <text evidence="1">The sequence shown here is derived from an EMBL/GenBank/DDBJ whole genome shotgun (WGS) entry which is preliminary data.</text>
</comment>
<evidence type="ECO:0000313" key="2">
    <source>
        <dbReference type="Proteomes" id="UP000887013"/>
    </source>
</evidence>